<sequence>MDLRVMICVNLALASILLSCILPQKVGSQNPGCSLQGLQLDKCFNQEGEYIFFEPCCRAINQAFRVGFHCLCSILSTNSPQFTTLFSLSLSSCYIMVPPLTMCRGTMPISLPLPPNNSTEEIRTEQQNPLVQKHPTPTQATGVPLDPTRTGNYTAVERQPHQRKNATSMLHVVENGINNLSSAGSQATDLFCFRCLLLSLYVYSLALFS</sequence>
<dbReference type="PROSITE" id="PS51257">
    <property type="entry name" value="PROKAR_LIPOPROTEIN"/>
    <property type="match status" value="1"/>
</dbReference>
<name>A0A0J8B9K9_BETVV</name>
<accession>A0A0J8B9K9</accession>
<evidence type="ECO:0000256" key="2">
    <source>
        <dbReference type="SAM" id="SignalP"/>
    </source>
</evidence>
<dbReference type="Gramene" id="KMS97636">
    <property type="protein sequence ID" value="KMS97636"/>
    <property type="gene ID" value="BVRB_5g125190"/>
</dbReference>
<keyword evidence="2" id="KW-0732">Signal</keyword>
<reference evidence="3 4" key="1">
    <citation type="journal article" date="2014" name="Nature">
        <title>The genome of the recently domesticated crop plant sugar beet (Beta vulgaris).</title>
        <authorList>
            <person name="Dohm J.C."/>
            <person name="Minoche A.E."/>
            <person name="Holtgrawe D."/>
            <person name="Capella-Gutierrez S."/>
            <person name="Zakrzewski F."/>
            <person name="Tafer H."/>
            <person name="Rupp O."/>
            <person name="Sorensen T.R."/>
            <person name="Stracke R."/>
            <person name="Reinhardt R."/>
            <person name="Goesmann A."/>
            <person name="Kraft T."/>
            <person name="Schulz B."/>
            <person name="Stadler P.F."/>
            <person name="Schmidt T."/>
            <person name="Gabaldon T."/>
            <person name="Lehrach H."/>
            <person name="Weisshaar B."/>
            <person name="Himmelbauer H."/>
        </authorList>
    </citation>
    <scope>NUCLEOTIDE SEQUENCE [LARGE SCALE GENOMIC DNA]</scope>
    <source>
        <tissue evidence="3">Taproot</tissue>
    </source>
</reference>
<feature type="chain" id="PRO_5005294243" description="Bifunctional inhibitor/plant lipid transfer protein/seed storage helical domain-containing protein" evidence="2">
    <location>
        <begin position="29"/>
        <end position="209"/>
    </location>
</feature>
<feature type="compositionally biased region" description="Polar residues" evidence="1">
    <location>
        <begin position="127"/>
        <end position="141"/>
    </location>
</feature>
<dbReference type="Proteomes" id="UP000035740">
    <property type="component" value="Unassembled WGS sequence"/>
</dbReference>
<evidence type="ECO:0000313" key="4">
    <source>
        <dbReference type="Proteomes" id="UP000035740"/>
    </source>
</evidence>
<dbReference type="AlphaFoldDB" id="A0A0J8B9K9"/>
<evidence type="ECO:0008006" key="5">
    <source>
        <dbReference type="Google" id="ProtNLM"/>
    </source>
</evidence>
<evidence type="ECO:0000313" key="3">
    <source>
        <dbReference type="EMBL" id="KMS97636.1"/>
    </source>
</evidence>
<dbReference type="EMBL" id="KQ090301">
    <property type="protein sequence ID" value="KMS97636.1"/>
    <property type="molecule type" value="Genomic_DNA"/>
</dbReference>
<feature type="signal peptide" evidence="2">
    <location>
        <begin position="1"/>
        <end position="28"/>
    </location>
</feature>
<evidence type="ECO:0000256" key="1">
    <source>
        <dbReference type="SAM" id="MobiDB-lite"/>
    </source>
</evidence>
<gene>
    <name evidence="3" type="ORF">BVRB_5g125190</name>
</gene>
<protein>
    <recommendedName>
        <fullName evidence="5">Bifunctional inhibitor/plant lipid transfer protein/seed storage helical domain-containing protein</fullName>
    </recommendedName>
</protein>
<keyword evidence="4" id="KW-1185">Reference proteome</keyword>
<feature type="region of interest" description="Disordered" evidence="1">
    <location>
        <begin position="127"/>
        <end position="147"/>
    </location>
</feature>
<organism evidence="3 4">
    <name type="scientific">Beta vulgaris subsp. vulgaris</name>
    <name type="common">Beet</name>
    <dbReference type="NCBI Taxonomy" id="3555"/>
    <lineage>
        <taxon>Eukaryota</taxon>
        <taxon>Viridiplantae</taxon>
        <taxon>Streptophyta</taxon>
        <taxon>Embryophyta</taxon>
        <taxon>Tracheophyta</taxon>
        <taxon>Spermatophyta</taxon>
        <taxon>Magnoliopsida</taxon>
        <taxon>eudicotyledons</taxon>
        <taxon>Gunneridae</taxon>
        <taxon>Pentapetalae</taxon>
        <taxon>Caryophyllales</taxon>
        <taxon>Chenopodiaceae</taxon>
        <taxon>Betoideae</taxon>
        <taxon>Beta</taxon>
    </lineage>
</organism>
<proteinExistence type="predicted"/>
<dbReference type="OrthoDB" id="1751806at2759"/>